<feature type="region of interest" description="Disordered" evidence="9">
    <location>
        <begin position="162"/>
        <end position="190"/>
    </location>
</feature>
<dbReference type="AlphaFoldDB" id="A0ABD3PB82"/>
<dbReference type="InterPro" id="IPR011990">
    <property type="entry name" value="TPR-like_helical_dom_sf"/>
</dbReference>
<comment type="similarity">
    <text evidence="3">Belongs to the peroxisomal targeting signal receptor family.</text>
</comment>
<dbReference type="SUPFAM" id="SSF48452">
    <property type="entry name" value="TPR-like"/>
    <property type="match status" value="1"/>
</dbReference>
<feature type="repeat" description="TPR" evidence="8">
    <location>
        <begin position="573"/>
        <end position="606"/>
    </location>
</feature>
<evidence type="ECO:0000313" key="11">
    <source>
        <dbReference type="Proteomes" id="UP001516023"/>
    </source>
</evidence>
<sequence length="646" mass="71681">MADCSATGTALDRVLHSALQQQQQQGHPNGIAAAASHHAVSAFGSLLGSTASTALAGPTSLVMPAAPMETLLHSSSPMGNFSVDVREASSFARPSSSLVANPHHGYHRHPHSSLHSSPLHIMSPPQPQALHHHPMMMMQQQYQMMQQMQMQQMHMAAMVEHQRTMQQRQQQQQQPPTTMSGRQTRHAVPSDQMQIGTHSVAIPQTSAIGTVSSSSPQEEENDVLTVGDGELDEIYNEGNTDPASIERLARAWREAEEEFAAELDEDDEYDVSNMGGVYDHLHDTTTGDASRAPSSIALDPPYQFSPLSQTYGCIQTPSTDLPPTQLTYPDNLYERGLQHFHSGQLSTAILCFESTLRNVDAEHADAWRMLGKCHTENDDDSKAIICYCKSLERDPYSPETLLALVVAYVNELDWERAVETLRLWVAHHPLYAGMEGGMAGVKEEEEDLYGNGLMEEEGAGLDEEGVGGGGGGIRRMRRSTLAEMRDVERLLLRALNYNHDDDAAADVYEALGVVYNVSRDYDAAVDAFRRAIAVRPDDYQLRNKVGATLANSNRSEEALPEYRIALKLKPKYARGWLNMAISHSNLRNYSQAARCYLQTLSLNPEARHVWSYLRIALTCDEKWDLLPLAASQNLSAFHEHFDFVEY</sequence>
<keyword evidence="7" id="KW-0576">Peroxisome</keyword>
<dbReference type="SMART" id="SM00028">
    <property type="entry name" value="TPR"/>
    <property type="match status" value="5"/>
</dbReference>
<evidence type="ECO:0000256" key="4">
    <source>
        <dbReference type="ARBA" id="ARBA00022490"/>
    </source>
</evidence>
<keyword evidence="4" id="KW-0963">Cytoplasm</keyword>
<evidence type="ECO:0000256" key="3">
    <source>
        <dbReference type="ARBA" id="ARBA00005348"/>
    </source>
</evidence>
<dbReference type="EMBL" id="JABMIG020000217">
    <property type="protein sequence ID" value="KAL3785308.1"/>
    <property type="molecule type" value="Genomic_DNA"/>
</dbReference>
<gene>
    <name evidence="10" type="ORF">HJC23_008872</name>
</gene>
<dbReference type="PANTHER" id="PTHR10130">
    <property type="entry name" value="PEROXISOMAL TARGETING SIGNAL 1 RECEPTOR PEX5"/>
    <property type="match status" value="1"/>
</dbReference>
<feature type="compositionally biased region" description="Low complexity" evidence="9">
    <location>
        <begin position="113"/>
        <end position="123"/>
    </location>
</feature>
<name>A0ABD3PB82_9STRA</name>
<proteinExistence type="inferred from homology"/>
<dbReference type="Pfam" id="PF13432">
    <property type="entry name" value="TPR_16"/>
    <property type="match status" value="2"/>
</dbReference>
<dbReference type="InterPro" id="IPR019734">
    <property type="entry name" value="TPR_rpt"/>
</dbReference>
<dbReference type="PANTHER" id="PTHR10130:SF0">
    <property type="entry name" value="GH08708P"/>
    <property type="match status" value="1"/>
</dbReference>
<evidence type="ECO:0000313" key="10">
    <source>
        <dbReference type="EMBL" id="KAL3785308.1"/>
    </source>
</evidence>
<dbReference type="PROSITE" id="PS50005">
    <property type="entry name" value="TPR"/>
    <property type="match status" value="4"/>
</dbReference>
<feature type="compositionally biased region" description="Low complexity" evidence="9">
    <location>
        <begin position="162"/>
        <end position="179"/>
    </location>
</feature>
<dbReference type="GO" id="GO:0005777">
    <property type="term" value="C:peroxisome"/>
    <property type="evidence" value="ECO:0007669"/>
    <property type="project" value="UniProtKB-SubCell"/>
</dbReference>
<keyword evidence="6 8" id="KW-0802">TPR repeat</keyword>
<feature type="region of interest" description="Disordered" evidence="9">
    <location>
        <begin position="94"/>
        <end position="130"/>
    </location>
</feature>
<dbReference type="Gene3D" id="1.25.40.10">
    <property type="entry name" value="Tetratricopeptide repeat domain"/>
    <property type="match status" value="1"/>
</dbReference>
<comment type="subcellular location">
    <subcellularLocation>
        <location evidence="2">Cytoplasm</location>
    </subcellularLocation>
    <subcellularLocation>
        <location evidence="1">Peroxisome</location>
    </subcellularLocation>
</comment>
<evidence type="ECO:0000256" key="6">
    <source>
        <dbReference type="ARBA" id="ARBA00022803"/>
    </source>
</evidence>
<evidence type="ECO:0000256" key="2">
    <source>
        <dbReference type="ARBA" id="ARBA00004496"/>
    </source>
</evidence>
<comment type="caution">
    <text evidence="10">The sequence shown here is derived from an EMBL/GenBank/DDBJ whole genome shotgun (WGS) entry which is preliminary data.</text>
</comment>
<reference evidence="10 11" key="1">
    <citation type="journal article" date="2020" name="G3 (Bethesda)">
        <title>Improved Reference Genome for Cyclotella cryptica CCMP332, a Model for Cell Wall Morphogenesis, Salinity Adaptation, and Lipid Production in Diatoms (Bacillariophyta).</title>
        <authorList>
            <person name="Roberts W.R."/>
            <person name="Downey K.M."/>
            <person name="Ruck E.C."/>
            <person name="Traller J.C."/>
            <person name="Alverson A.J."/>
        </authorList>
    </citation>
    <scope>NUCLEOTIDE SEQUENCE [LARGE SCALE GENOMIC DNA]</scope>
    <source>
        <strain evidence="10 11">CCMP332</strain>
    </source>
</reference>
<dbReference type="PROSITE" id="PS50293">
    <property type="entry name" value="TPR_REGION"/>
    <property type="match status" value="1"/>
</dbReference>
<dbReference type="Proteomes" id="UP001516023">
    <property type="component" value="Unassembled WGS sequence"/>
</dbReference>
<evidence type="ECO:0000256" key="8">
    <source>
        <dbReference type="PROSITE-ProRule" id="PRU00339"/>
    </source>
</evidence>
<organism evidence="10 11">
    <name type="scientific">Cyclotella cryptica</name>
    <dbReference type="NCBI Taxonomy" id="29204"/>
    <lineage>
        <taxon>Eukaryota</taxon>
        <taxon>Sar</taxon>
        <taxon>Stramenopiles</taxon>
        <taxon>Ochrophyta</taxon>
        <taxon>Bacillariophyta</taxon>
        <taxon>Coscinodiscophyceae</taxon>
        <taxon>Thalassiosirophycidae</taxon>
        <taxon>Stephanodiscales</taxon>
        <taxon>Stephanodiscaceae</taxon>
        <taxon>Cyclotella</taxon>
    </lineage>
</organism>
<feature type="repeat" description="TPR" evidence="8">
    <location>
        <begin position="505"/>
        <end position="538"/>
    </location>
</feature>
<feature type="repeat" description="TPR" evidence="8">
    <location>
        <begin position="539"/>
        <end position="572"/>
    </location>
</feature>
<keyword evidence="11" id="KW-1185">Reference proteome</keyword>
<evidence type="ECO:0000256" key="1">
    <source>
        <dbReference type="ARBA" id="ARBA00004275"/>
    </source>
</evidence>
<evidence type="ECO:0000256" key="5">
    <source>
        <dbReference type="ARBA" id="ARBA00022737"/>
    </source>
</evidence>
<dbReference type="InterPro" id="IPR024111">
    <property type="entry name" value="PEX5/PEX5L"/>
</dbReference>
<keyword evidence="5" id="KW-0677">Repeat</keyword>
<evidence type="ECO:0008006" key="12">
    <source>
        <dbReference type="Google" id="ProtNLM"/>
    </source>
</evidence>
<evidence type="ECO:0000256" key="9">
    <source>
        <dbReference type="SAM" id="MobiDB-lite"/>
    </source>
</evidence>
<feature type="repeat" description="TPR" evidence="8">
    <location>
        <begin position="364"/>
        <end position="397"/>
    </location>
</feature>
<protein>
    <recommendedName>
        <fullName evidence="12">Peroxin-5</fullName>
    </recommendedName>
</protein>
<evidence type="ECO:0000256" key="7">
    <source>
        <dbReference type="ARBA" id="ARBA00023140"/>
    </source>
</evidence>
<accession>A0ABD3PB82</accession>